<feature type="compositionally biased region" description="Basic and acidic residues" evidence="1">
    <location>
        <begin position="136"/>
        <end position="148"/>
    </location>
</feature>
<evidence type="ECO:0000313" key="3">
    <source>
        <dbReference type="Proteomes" id="UP000615446"/>
    </source>
</evidence>
<dbReference type="EMBL" id="BLAL01000162">
    <property type="protein sequence ID" value="GES87110.1"/>
    <property type="molecule type" value="Genomic_DNA"/>
</dbReference>
<protein>
    <submittedName>
        <fullName evidence="2">Uncharacterized protein</fullName>
    </submittedName>
</protein>
<comment type="caution">
    <text evidence="2">The sequence shown here is derived from an EMBL/GenBank/DDBJ whole genome shotgun (WGS) entry which is preliminary data.</text>
</comment>
<organism evidence="2 3">
    <name type="scientific">Rhizophagus clarus</name>
    <dbReference type="NCBI Taxonomy" id="94130"/>
    <lineage>
        <taxon>Eukaryota</taxon>
        <taxon>Fungi</taxon>
        <taxon>Fungi incertae sedis</taxon>
        <taxon>Mucoromycota</taxon>
        <taxon>Glomeromycotina</taxon>
        <taxon>Glomeromycetes</taxon>
        <taxon>Glomerales</taxon>
        <taxon>Glomeraceae</taxon>
        <taxon>Rhizophagus</taxon>
    </lineage>
</organism>
<dbReference type="AlphaFoldDB" id="A0A8H3QN95"/>
<feature type="region of interest" description="Disordered" evidence="1">
    <location>
        <begin position="275"/>
        <end position="348"/>
    </location>
</feature>
<reference evidence="2" key="1">
    <citation type="submission" date="2019-10" db="EMBL/GenBank/DDBJ databases">
        <title>Conservation and host-specific expression of non-tandemly repeated heterogenous ribosome RNA gene in arbuscular mycorrhizal fungi.</title>
        <authorList>
            <person name="Maeda T."/>
            <person name="Kobayashi Y."/>
            <person name="Nakagawa T."/>
            <person name="Ezawa T."/>
            <person name="Yamaguchi K."/>
            <person name="Bino T."/>
            <person name="Nishimoto Y."/>
            <person name="Shigenobu S."/>
            <person name="Kawaguchi M."/>
        </authorList>
    </citation>
    <scope>NUCLEOTIDE SEQUENCE</scope>
    <source>
        <strain evidence="2">HR1</strain>
    </source>
</reference>
<proteinExistence type="predicted"/>
<evidence type="ECO:0000313" key="2">
    <source>
        <dbReference type="EMBL" id="GES87110.1"/>
    </source>
</evidence>
<name>A0A8H3QN95_9GLOM</name>
<evidence type="ECO:0000256" key="1">
    <source>
        <dbReference type="SAM" id="MobiDB-lite"/>
    </source>
</evidence>
<dbReference type="Proteomes" id="UP000615446">
    <property type="component" value="Unassembled WGS sequence"/>
</dbReference>
<feature type="compositionally biased region" description="Polar residues" evidence="1">
    <location>
        <begin position="125"/>
        <end position="135"/>
    </location>
</feature>
<feature type="region of interest" description="Disordered" evidence="1">
    <location>
        <begin position="125"/>
        <end position="149"/>
    </location>
</feature>
<gene>
    <name evidence="2" type="ORF">RCL2_001412900</name>
</gene>
<sequence>MSDFIDTFDIILDDKNFKWAIQYSSLFAKDASKKEYQAYIGNFVPSIVKEHFNKIADKWKYNKNLLYILFRTTFPVHEDAFKFAAALYKDNGSRKDILDNSYDPHWLSDKFIDMEISVNKKHQSQFSAASTSTNQNKDRTSWKLDKQKAKPQVVPQSASSFSLKPTAKLFVSRTKSEKTKENSKDLGDDAIQIITGYHPNPSLGQYVHDILIYDIPANWENITILNYLKAWERKEIERFQAIIEGPPDSLTADTLANKKHLTNFINPLHIKAFKEVKNPDDSPPKYTKVSLGSKIGSPATGSNRIPIRSPQKDSSQSSSGCKTKGKNKKNQKMKNKSTSTFLPKKLSK</sequence>
<feature type="compositionally biased region" description="Basic residues" evidence="1">
    <location>
        <begin position="323"/>
        <end position="335"/>
    </location>
</feature>
<accession>A0A8H3QN95</accession>